<dbReference type="AlphaFoldDB" id="A0A3S1HZ32"/>
<organism evidence="1 2">
    <name type="scientific">Elysia chlorotica</name>
    <name type="common">Eastern emerald elysia</name>
    <name type="synonym">Sea slug</name>
    <dbReference type="NCBI Taxonomy" id="188477"/>
    <lineage>
        <taxon>Eukaryota</taxon>
        <taxon>Metazoa</taxon>
        <taxon>Spiralia</taxon>
        <taxon>Lophotrochozoa</taxon>
        <taxon>Mollusca</taxon>
        <taxon>Gastropoda</taxon>
        <taxon>Heterobranchia</taxon>
        <taxon>Euthyneura</taxon>
        <taxon>Panpulmonata</taxon>
        <taxon>Sacoglossa</taxon>
        <taxon>Placobranchoidea</taxon>
        <taxon>Plakobranchidae</taxon>
        <taxon>Elysia</taxon>
    </lineage>
</organism>
<dbReference type="Gene3D" id="3.40.50.300">
    <property type="entry name" value="P-loop containing nucleotide triphosphate hydrolases"/>
    <property type="match status" value="1"/>
</dbReference>
<keyword evidence="2" id="KW-1185">Reference proteome</keyword>
<protein>
    <recommendedName>
        <fullName evidence="3">NACHT domain-containing protein</fullName>
    </recommendedName>
</protein>
<evidence type="ECO:0000313" key="2">
    <source>
        <dbReference type="Proteomes" id="UP000271974"/>
    </source>
</evidence>
<evidence type="ECO:0000313" key="1">
    <source>
        <dbReference type="EMBL" id="RUS89012.1"/>
    </source>
</evidence>
<comment type="caution">
    <text evidence="1">The sequence shown here is derived from an EMBL/GenBank/DDBJ whole genome shotgun (WGS) entry which is preliminary data.</text>
</comment>
<reference evidence="1 2" key="1">
    <citation type="submission" date="2019-01" db="EMBL/GenBank/DDBJ databases">
        <title>A draft genome assembly of the solar-powered sea slug Elysia chlorotica.</title>
        <authorList>
            <person name="Cai H."/>
            <person name="Li Q."/>
            <person name="Fang X."/>
            <person name="Li J."/>
            <person name="Curtis N.E."/>
            <person name="Altenburger A."/>
            <person name="Shibata T."/>
            <person name="Feng M."/>
            <person name="Maeda T."/>
            <person name="Schwartz J.A."/>
            <person name="Shigenobu S."/>
            <person name="Lundholm N."/>
            <person name="Nishiyama T."/>
            <person name="Yang H."/>
            <person name="Hasebe M."/>
            <person name="Li S."/>
            <person name="Pierce S.K."/>
            <person name="Wang J."/>
        </authorList>
    </citation>
    <scope>NUCLEOTIDE SEQUENCE [LARGE SCALE GENOMIC DNA]</scope>
    <source>
        <strain evidence="1">EC2010</strain>
        <tissue evidence="1">Whole organism of an adult</tissue>
    </source>
</reference>
<feature type="non-terminal residue" evidence="1">
    <location>
        <position position="1"/>
    </location>
</feature>
<dbReference type="PANTHER" id="PTHR19871">
    <property type="entry name" value="BETA TRANSDUCIN-RELATED PROTEIN"/>
    <property type="match status" value="1"/>
</dbReference>
<proteinExistence type="predicted"/>
<dbReference type="InterPro" id="IPR027417">
    <property type="entry name" value="P-loop_NTPase"/>
</dbReference>
<feature type="non-terminal residue" evidence="1">
    <location>
        <position position="664"/>
    </location>
</feature>
<evidence type="ECO:0008006" key="3">
    <source>
        <dbReference type="Google" id="ProtNLM"/>
    </source>
</evidence>
<sequence length="664" mass="74354">DAEKYLNSLRKELVSSMKAENVKSFTVQWAYGGVKPESYEAHDKYISKFCDKFIASVKDLIEKDQLAKFYSRYSEVLHHAHFCQTKCRSFCGQDGTLNKIRDYILDPSNRKPLVVYAESGAGKTSVMAMAMNKLKDWIGGAAGAKGDGVGECVGIIRFLGTSPHSSDAYKVLFGIIGQLADITGTILQPQSYKTMRALASSALRYIRSACLSLKRPVVVFLDSLDQLQDQFDAHSCWWLPLVLPANFKLVVSTLPTEHGILKNLQDLMPEDAANFVELPLLPDSTSVEIVEKYLTDKQRSVTEVQMRFMLDAFKKSPNPLYLKLLMDEAVTWPSYTEVKDLSLPSTVRAAISALFQGLETKFGLEFVRGSLGLLTVGLNGLSEVELEDALSCLDDVMVETYRFHDPPVPGIVRVPQVMWARLRYDLREYLVERPSQGQTTLYWYHRQFIQVASERYASEDRAEKLHATLFEMFAAEHGIRRSITLTHRRNLHIQDADRNTTPQPMESENARKLECLTYHVKHSLKTVNQDVVKKITYCNLKFLKAKVASAGVDKLIQEANEYVEATGDEEVRAVHDFLTAHKKAMSDPLASAFSIVASITARPSSPNLESLVKAARGHLQETKQSLLIPSFACLAPRTGEPVDVYDGLAFVFGKKSDVVLLASK</sequence>
<dbReference type="Proteomes" id="UP000271974">
    <property type="component" value="Unassembled WGS sequence"/>
</dbReference>
<gene>
    <name evidence="1" type="ORF">EGW08_003259</name>
</gene>
<name>A0A3S1HZ32_ELYCH</name>
<dbReference type="SUPFAM" id="SSF52540">
    <property type="entry name" value="P-loop containing nucleoside triphosphate hydrolases"/>
    <property type="match status" value="1"/>
</dbReference>
<dbReference type="InterPro" id="IPR052752">
    <property type="entry name" value="NACHT-WD_repeat"/>
</dbReference>
<dbReference type="EMBL" id="RQTK01000069">
    <property type="protein sequence ID" value="RUS89012.1"/>
    <property type="molecule type" value="Genomic_DNA"/>
</dbReference>
<dbReference type="STRING" id="188477.A0A3S1HZ32"/>
<accession>A0A3S1HZ32</accession>
<dbReference type="OrthoDB" id="2325716at2759"/>
<dbReference type="PANTHER" id="PTHR19871:SF14">
    <property type="entry name" value="DUF4062 DOMAIN-CONTAINING PROTEIN"/>
    <property type="match status" value="1"/>
</dbReference>